<evidence type="ECO:0008006" key="5">
    <source>
        <dbReference type="Google" id="ProtNLM"/>
    </source>
</evidence>
<dbReference type="eggNOG" id="ENOG502RVY9">
    <property type="taxonomic scope" value="Eukaryota"/>
</dbReference>
<feature type="region of interest" description="Disordered" evidence="1">
    <location>
        <begin position="454"/>
        <end position="492"/>
    </location>
</feature>
<feature type="compositionally biased region" description="Basic and acidic residues" evidence="1">
    <location>
        <begin position="473"/>
        <end position="492"/>
    </location>
</feature>
<dbReference type="EMBL" id="JMSE01000001">
    <property type="protein sequence ID" value="KDN72398.1"/>
    <property type="molecule type" value="Genomic_DNA"/>
</dbReference>
<reference evidence="4" key="1">
    <citation type="journal article" date="2014" name="Genome Announc.">
        <title>Draft genome sequence of Colletotrichum sublineola, a destructive pathogen of cultivated sorghum.</title>
        <authorList>
            <person name="Baroncelli R."/>
            <person name="Sanz-Martin J.M."/>
            <person name="Rech G.E."/>
            <person name="Sukno S.A."/>
            <person name="Thon M.R."/>
        </authorList>
    </citation>
    <scope>NUCLEOTIDE SEQUENCE [LARGE SCALE GENOMIC DNA]</scope>
    <source>
        <strain evidence="4">TX430BB</strain>
    </source>
</reference>
<evidence type="ECO:0000313" key="3">
    <source>
        <dbReference type="EMBL" id="KDN72398.1"/>
    </source>
</evidence>
<sequence length="492" mass="52989">MQDPQTGDILYSACNSNSTPIFPTDKLNAFRFQRKPRKGTSLAAAGWYDVEEQTTVASMFYQTEDGSIVNGYFVCDFDSGHYVVKGEFTISATAGVTSIHNETGLSVALLGAESGYRVFFHDENRKVNVMSYTTKTDWQLDGAISQDPVGGMSLTSSHAGSLNMSVVYPKDGENLETAGFFKDETWRLGSFALPPLVAYDANADCDEATLPRPLVGGEVNGKINASSIVLDSSRTPNFTLPAFASNLTGLDVIIDRGYLGSILYLGTDAKLHQVSNVDGQWKLMPDQDSGRWPVADAAYGPFAATSNFETSEAWVWYQSNGSLVQLYQGGDGSWTQAATVPSVNATSGASPNGAEKPVVLSTGAKAGIGIGISFAVAAVAGVGLLLLKRRRRKQAAAAEAARLKEAEAMANGWSSHSPTEKHGSEVFEADTETAPQELMDTVERFELMGEGHWREMDATGQNGARRSIGGWREAQKVKGMHDENKVVNRTRE</sequence>
<keyword evidence="4" id="KW-1185">Reference proteome</keyword>
<proteinExistence type="predicted"/>
<organism evidence="3 4">
    <name type="scientific">Colletotrichum sublineola</name>
    <name type="common">Sorghum anthracnose fungus</name>
    <dbReference type="NCBI Taxonomy" id="1173701"/>
    <lineage>
        <taxon>Eukaryota</taxon>
        <taxon>Fungi</taxon>
        <taxon>Dikarya</taxon>
        <taxon>Ascomycota</taxon>
        <taxon>Pezizomycotina</taxon>
        <taxon>Sordariomycetes</taxon>
        <taxon>Hypocreomycetidae</taxon>
        <taxon>Glomerellales</taxon>
        <taxon>Glomerellaceae</taxon>
        <taxon>Colletotrichum</taxon>
        <taxon>Colletotrichum graminicola species complex</taxon>
    </lineage>
</organism>
<feature type="transmembrane region" description="Helical" evidence="2">
    <location>
        <begin position="366"/>
        <end position="387"/>
    </location>
</feature>
<dbReference type="SUPFAM" id="SSF89372">
    <property type="entry name" value="Fucose-specific lectin"/>
    <property type="match status" value="1"/>
</dbReference>
<gene>
    <name evidence="3" type="ORF">CSUB01_00081</name>
</gene>
<accession>A0A066XT30</accession>
<dbReference type="AlphaFoldDB" id="A0A066XT30"/>
<comment type="caution">
    <text evidence="3">The sequence shown here is derived from an EMBL/GenBank/DDBJ whole genome shotgun (WGS) entry which is preliminary data.</text>
</comment>
<evidence type="ECO:0000313" key="4">
    <source>
        <dbReference type="Proteomes" id="UP000027238"/>
    </source>
</evidence>
<dbReference type="Proteomes" id="UP000027238">
    <property type="component" value="Unassembled WGS sequence"/>
</dbReference>
<keyword evidence="2" id="KW-0472">Membrane</keyword>
<evidence type="ECO:0000256" key="1">
    <source>
        <dbReference type="SAM" id="MobiDB-lite"/>
    </source>
</evidence>
<keyword evidence="2" id="KW-0812">Transmembrane</keyword>
<name>A0A066XT30_COLSU</name>
<dbReference type="OMA" id="YWSNETI"/>
<dbReference type="Gene3D" id="2.120.10.70">
    <property type="entry name" value="Fucose-specific lectin"/>
    <property type="match status" value="2"/>
</dbReference>
<protein>
    <recommendedName>
        <fullName evidence="5">Fucose-specific lectin</fullName>
    </recommendedName>
</protein>
<dbReference type="HOGENOM" id="CLU_028617_1_0_1"/>
<dbReference type="OrthoDB" id="4696326at2759"/>
<evidence type="ECO:0000256" key="2">
    <source>
        <dbReference type="SAM" id="Phobius"/>
    </source>
</evidence>
<keyword evidence="2" id="KW-1133">Transmembrane helix</keyword>